<protein>
    <submittedName>
        <fullName evidence="2">Uncharacterized protein</fullName>
    </submittedName>
</protein>
<dbReference type="EMBL" id="JAPEVB010000002">
    <property type="protein sequence ID" value="KAJ4394328.1"/>
    <property type="molecule type" value="Genomic_DNA"/>
</dbReference>
<sequence>MFSLKQDDANNGQKHLNNRDEDSELGKEPITAEELVQMQSCKNEALEKLVAPALGTPQKTSSAEQDYPSPPNSSRIGDSSSLWKKRVAEDELSSSPTKKVNTRASCRKMVGDFKGQARNQQAQNQMMVNVKLNEASKATTSSGDFEDLPNFDPLRPLDCKIDSKRLWDEESVNLDKYPHLLTTKLTYRYTQVKNPWTDAWEYVCFPIAPADDIKKSLHVGGSLTQIRWTGFWAEQKLQKEIHKYEKIKEFWLFNYSKIAVVPFFVGLDKKEEFCVGLFSEELRSPWVRFWLREFLGGEVMNAIEAVMASIQDGQWKEGSDNMRHHQGKWESLCLRFKCHNSPL</sequence>
<reference evidence="2" key="1">
    <citation type="submission" date="2022-10" db="EMBL/GenBank/DDBJ databases">
        <title>Tapping the CABI collections for fungal endophytes: first genome assemblies for Collariella, Neodidymelliopsis, Ascochyta clinopodiicola, Didymella pomorum, Didymosphaeria variabile, Neocosmospora piperis and Neocucurbitaria cava.</title>
        <authorList>
            <person name="Hill R."/>
        </authorList>
    </citation>
    <scope>NUCLEOTIDE SEQUENCE</scope>
    <source>
        <strain evidence="2">IMI 355082</strain>
    </source>
</reference>
<accession>A0A9W8YYS5</accession>
<comment type="caution">
    <text evidence="2">The sequence shown here is derived from an EMBL/GenBank/DDBJ whole genome shotgun (WGS) entry which is preliminary data.</text>
</comment>
<feature type="compositionally biased region" description="Polar residues" evidence="1">
    <location>
        <begin position="72"/>
        <end position="82"/>
    </location>
</feature>
<organism evidence="2 3">
    <name type="scientific">Gnomoniopsis smithogilvyi</name>
    <dbReference type="NCBI Taxonomy" id="1191159"/>
    <lineage>
        <taxon>Eukaryota</taxon>
        <taxon>Fungi</taxon>
        <taxon>Dikarya</taxon>
        <taxon>Ascomycota</taxon>
        <taxon>Pezizomycotina</taxon>
        <taxon>Sordariomycetes</taxon>
        <taxon>Sordariomycetidae</taxon>
        <taxon>Diaporthales</taxon>
        <taxon>Gnomoniaceae</taxon>
        <taxon>Gnomoniopsis</taxon>
    </lineage>
</organism>
<dbReference type="AlphaFoldDB" id="A0A9W8YYS5"/>
<evidence type="ECO:0000256" key="1">
    <source>
        <dbReference type="SAM" id="MobiDB-lite"/>
    </source>
</evidence>
<gene>
    <name evidence="2" type="ORF">N0V93_003545</name>
</gene>
<feature type="region of interest" description="Disordered" evidence="1">
    <location>
        <begin position="1"/>
        <end position="32"/>
    </location>
</feature>
<evidence type="ECO:0000313" key="3">
    <source>
        <dbReference type="Proteomes" id="UP001140453"/>
    </source>
</evidence>
<dbReference type="Proteomes" id="UP001140453">
    <property type="component" value="Unassembled WGS sequence"/>
</dbReference>
<keyword evidence="3" id="KW-1185">Reference proteome</keyword>
<feature type="compositionally biased region" description="Basic and acidic residues" evidence="1">
    <location>
        <begin position="17"/>
        <end position="27"/>
    </location>
</feature>
<proteinExistence type="predicted"/>
<feature type="region of interest" description="Disordered" evidence="1">
    <location>
        <begin position="52"/>
        <end position="82"/>
    </location>
</feature>
<evidence type="ECO:0000313" key="2">
    <source>
        <dbReference type="EMBL" id="KAJ4394328.1"/>
    </source>
</evidence>
<dbReference type="OrthoDB" id="5245086at2759"/>
<name>A0A9W8YYS5_9PEZI</name>